<feature type="compositionally biased region" description="Polar residues" evidence="2">
    <location>
        <begin position="396"/>
        <end position="406"/>
    </location>
</feature>
<keyword evidence="4" id="KW-1185">Reference proteome</keyword>
<feature type="compositionally biased region" description="Polar residues" evidence="2">
    <location>
        <begin position="344"/>
        <end position="357"/>
    </location>
</feature>
<dbReference type="Pfam" id="PF04484">
    <property type="entry name" value="QWRF"/>
    <property type="match status" value="1"/>
</dbReference>
<feature type="region of interest" description="Disordered" evidence="2">
    <location>
        <begin position="332"/>
        <end position="417"/>
    </location>
</feature>
<comment type="caution">
    <text evidence="3">The sequence shown here is derived from an EMBL/GenBank/DDBJ whole genome shotgun (WGS) entry which is preliminary data.</text>
</comment>
<feature type="compositionally biased region" description="Low complexity" evidence="2">
    <location>
        <begin position="291"/>
        <end position="303"/>
    </location>
</feature>
<name>A0ABD2YDM0_9GENT</name>
<dbReference type="InterPro" id="IPR007573">
    <property type="entry name" value="QWRF"/>
</dbReference>
<comment type="similarity">
    <text evidence="1">Belongs to the QWRF family.</text>
</comment>
<feature type="region of interest" description="Disordered" evidence="2">
    <location>
        <begin position="165"/>
        <end position="222"/>
    </location>
</feature>
<proteinExistence type="inferred from homology"/>
<sequence>MVAAVSAKTPNPKLSSAVVNKNNSRNLNNIQQNLKRSPLSPSEAENGPAGQLRRPKSREVSSRYLSSSSTSTSSSISTSSSSNSSNSSASRRSASPMASRTTTTAIMTPEVRNSVRRAQSAERRRPGTPRESSGEMSSAVKLLMTSKRSLSVSFQGESFSMAVNKAKPAPAPAPTPAVSGLSSARKGTPERRKATPVKDRTENSSFKPGDQRRWPGRSKPVNSSFLTRSLDYGAAADKARFNESANVGKTMQKSIIDESNRPKTGTRLGPDMKNVVASGNSATFMADTAPSDSDSVSSGSTTGLQECGSVAPARGIPRGIVVPARFLEGTNNRLRRLPEPGSPMSKNNGSKLNSASKLNGAKKFLNDSPVSSPRVVSSRGFSSPLRAGTRPASPSKCLNSSINTPSRGLPSPTRMRNGVASVMSNDLCSTASMLSFAADMRRGKVGENRIADAHELRLLYNRELQWRFVNARAKTAQLVRMETAQRSLYNAWVASSKLRNSVRSKRMELQLLSQNLRLFSILDRQVPYLENWDIIERDHCTALSGAIEALEASTVRLPVVGGARADIQDLKSAICSAVDVMQAMASSICASFPKVEQVNTWISELVSLTSNERALINQCKDLLSKLMEMEVKDFSLRAHTLQSRHLA</sequence>
<dbReference type="AlphaFoldDB" id="A0ABD2YDM0"/>
<dbReference type="EMBL" id="JBJUIK010000014">
    <property type="protein sequence ID" value="KAL3505066.1"/>
    <property type="molecule type" value="Genomic_DNA"/>
</dbReference>
<protein>
    <recommendedName>
        <fullName evidence="5">QWRF motif-containing protein 2</fullName>
    </recommendedName>
</protein>
<feature type="compositionally biased region" description="Low complexity" evidence="2">
    <location>
        <begin position="62"/>
        <end position="105"/>
    </location>
</feature>
<feature type="region of interest" description="Disordered" evidence="2">
    <location>
        <begin position="1"/>
        <end position="139"/>
    </location>
</feature>
<evidence type="ECO:0000313" key="4">
    <source>
        <dbReference type="Proteomes" id="UP001630127"/>
    </source>
</evidence>
<feature type="compositionally biased region" description="Low complexity" evidence="2">
    <location>
        <begin position="368"/>
        <end position="384"/>
    </location>
</feature>
<reference evidence="3 4" key="1">
    <citation type="submission" date="2024-11" db="EMBL/GenBank/DDBJ databases">
        <title>A near-complete genome assembly of Cinchona calisaya.</title>
        <authorList>
            <person name="Lian D.C."/>
            <person name="Zhao X.W."/>
            <person name="Wei L."/>
        </authorList>
    </citation>
    <scope>NUCLEOTIDE SEQUENCE [LARGE SCALE GENOMIC DNA]</scope>
    <source>
        <tissue evidence="3">Nenye</tissue>
    </source>
</reference>
<evidence type="ECO:0008006" key="5">
    <source>
        <dbReference type="Google" id="ProtNLM"/>
    </source>
</evidence>
<dbReference type="Proteomes" id="UP001630127">
    <property type="component" value="Unassembled WGS sequence"/>
</dbReference>
<gene>
    <name evidence="3" type="ORF">ACH5RR_034907</name>
</gene>
<organism evidence="3 4">
    <name type="scientific">Cinchona calisaya</name>
    <dbReference type="NCBI Taxonomy" id="153742"/>
    <lineage>
        <taxon>Eukaryota</taxon>
        <taxon>Viridiplantae</taxon>
        <taxon>Streptophyta</taxon>
        <taxon>Embryophyta</taxon>
        <taxon>Tracheophyta</taxon>
        <taxon>Spermatophyta</taxon>
        <taxon>Magnoliopsida</taxon>
        <taxon>eudicotyledons</taxon>
        <taxon>Gunneridae</taxon>
        <taxon>Pentapetalae</taxon>
        <taxon>asterids</taxon>
        <taxon>lamiids</taxon>
        <taxon>Gentianales</taxon>
        <taxon>Rubiaceae</taxon>
        <taxon>Cinchonoideae</taxon>
        <taxon>Cinchoneae</taxon>
        <taxon>Cinchona</taxon>
    </lineage>
</organism>
<feature type="region of interest" description="Disordered" evidence="2">
    <location>
        <begin position="286"/>
        <end position="311"/>
    </location>
</feature>
<accession>A0ABD2YDM0</accession>
<dbReference type="PANTHER" id="PTHR31807">
    <property type="entry name" value="AUGMIN FAMILY MEMBER"/>
    <property type="match status" value="1"/>
</dbReference>
<feature type="compositionally biased region" description="Low complexity" evidence="2">
    <location>
        <begin position="20"/>
        <end position="34"/>
    </location>
</feature>
<feature type="compositionally biased region" description="Basic and acidic residues" evidence="2">
    <location>
        <begin position="187"/>
        <end position="202"/>
    </location>
</feature>
<feature type="compositionally biased region" description="Polar residues" evidence="2">
    <location>
        <begin position="8"/>
        <end position="19"/>
    </location>
</feature>
<evidence type="ECO:0000256" key="1">
    <source>
        <dbReference type="ARBA" id="ARBA00010016"/>
    </source>
</evidence>
<evidence type="ECO:0000313" key="3">
    <source>
        <dbReference type="EMBL" id="KAL3505066.1"/>
    </source>
</evidence>
<dbReference type="PANTHER" id="PTHR31807:SF52">
    <property type="entry name" value="QWRF FAMILY PROTEIN"/>
    <property type="match status" value="1"/>
</dbReference>
<evidence type="ECO:0000256" key="2">
    <source>
        <dbReference type="SAM" id="MobiDB-lite"/>
    </source>
</evidence>